<organism evidence="2 3">
    <name type="scientific">Dreissena polymorpha</name>
    <name type="common">Zebra mussel</name>
    <name type="synonym">Mytilus polymorpha</name>
    <dbReference type="NCBI Taxonomy" id="45954"/>
    <lineage>
        <taxon>Eukaryota</taxon>
        <taxon>Metazoa</taxon>
        <taxon>Spiralia</taxon>
        <taxon>Lophotrochozoa</taxon>
        <taxon>Mollusca</taxon>
        <taxon>Bivalvia</taxon>
        <taxon>Autobranchia</taxon>
        <taxon>Heteroconchia</taxon>
        <taxon>Euheterodonta</taxon>
        <taxon>Imparidentia</taxon>
        <taxon>Neoheterodontei</taxon>
        <taxon>Myida</taxon>
        <taxon>Dreissenoidea</taxon>
        <taxon>Dreissenidae</taxon>
        <taxon>Dreissena</taxon>
    </lineage>
</organism>
<comment type="caution">
    <text evidence="2">The sequence shown here is derived from an EMBL/GenBank/DDBJ whole genome shotgun (WGS) entry which is preliminary data.</text>
</comment>
<evidence type="ECO:0000259" key="1">
    <source>
        <dbReference type="Pfam" id="PF00024"/>
    </source>
</evidence>
<sequence length="79" mass="9226">MCQHFRRNATNTGYNSTAIKTTYVTSSPTCAFACQTHHACVLYTFNMATGCRMYNDSDFRLVFEDPNIELWTLQHRRYC</sequence>
<dbReference type="Proteomes" id="UP000828390">
    <property type="component" value="Unassembled WGS sequence"/>
</dbReference>
<keyword evidence="3" id="KW-1185">Reference proteome</keyword>
<gene>
    <name evidence="2" type="ORF">DPMN_166924</name>
</gene>
<accession>A0A9D4EZT2</accession>
<dbReference type="EMBL" id="JAIWYP010000008">
    <property type="protein sequence ID" value="KAH3788776.1"/>
    <property type="molecule type" value="Genomic_DNA"/>
</dbReference>
<evidence type="ECO:0000313" key="3">
    <source>
        <dbReference type="Proteomes" id="UP000828390"/>
    </source>
</evidence>
<dbReference type="AlphaFoldDB" id="A0A9D4EZT2"/>
<name>A0A9D4EZT2_DREPO</name>
<evidence type="ECO:0000313" key="2">
    <source>
        <dbReference type="EMBL" id="KAH3788776.1"/>
    </source>
</evidence>
<dbReference type="Gene3D" id="3.50.4.10">
    <property type="entry name" value="Hepatocyte Growth Factor"/>
    <property type="match status" value="1"/>
</dbReference>
<protein>
    <recommendedName>
        <fullName evidence="1">Apple domain-containing protein</fullName>
    </recommendedName>
</protein>
<feature type="domain" description="Apple" evidence="1">
    <location>
        <begin position="10"/>
        <end position="60"/>
    </location>
</feature>
<dbReference type="InterPro" id="IPR003609">
    <property type="entry name" value="Pan_app"/>
</dbReference>
<reference evidence="2" key="1">
    <citation type="journal article" date="2019" name="bioRxiv">
        <title>The Genome of the Zebra Mussel, Dreissena polymorpha: A Resource for Invasive Species Research.</title>
        <authorList>
            <person name="McCartney M.A."/>
            <person name="Auch B."/>
            <person name="Kono T."/>
            <person name="Mallez S."/>
            <person name="Zhang Y."/>
            <person name="Obille A."/>
            <person name="Becker A."/>
            <person name="Abrahante J.E."/>
            <person name="Garbe J."/>
            <person name="Badalamenti J.P."/>
            <person name="Herman A."/>
            <person name="Mangelson H."/>
            <person name="Liachko I."/>
            <person name="Sullivan S."/>
            <person name="Sone E.D."/>
            <person name="Koren S."/>
            <person name="Silverstein K.A.T."/>
            <person name="Beckman K.B."/>
            <person name="Gohl D.M."/>
        </authorList>
    </citation>
    <scope>NUCLEOTIDE SEQUENCE</scope>
    <source>
        <strain evidence="2">Duluth1</strain>
        <tissue evidence="2">Whole animal</tissue>
    </source>
</reference>
<proteinExistence type="predicted"/>
<reference evidence="2" key="2">
    <citation type="submission" date="2020-11" db="EMBL/GenBank/DDBJ databases">
        <authorList>
            <person name="McCartney M.A."/>
            <person name="Auch B."/>
            <person name="Kono T."/>
            <person name="Mallez S."/>
            <person name="Becker A."/>
            <person name="Gohl D.M."/>
            <person name="Silverstein K.A.T."/>
            <person name="Koren S."/>
            <person name="Bechman K.B."/>
            <person name="Herman A."/>
            <person name="Abrahante J.E."/>
            <person name="Garbe J."/>
        </authorList>
    </citation>
    <scope>NUCLEOTIDE SEQUENCE</scope>
    <source>
        <strain evidence="2">Duluth1</strain>
        <tissue evidence="2">Whole animal</tissue>
    </source>
</reference>
<dbReference type="Pfam" id="PF00024">
    <property type="entry name" value="PAN_1"/>
    <property type="match status" value="1"/>
</dbReference>